<dbReference type="Gene3D" id="3.60.15.10">
    <property type="entry name" value="Ribonuclease Z/Hydroxyacylglutathione hydrolase-like"/>
    <property type="match status" value="1"/>
</dbReference>
<evidence type="ECO:0000256" key="5">
    <source>
        <dbReference type="ARBA" id="ARBA00023136"/>
    </source>
</evidence>
<evidence type="ECO:0000256" key="2">
    <source>
        <dbReference type="ARBA" id="ARBA00022475"/>
    </source>
</evidence>
<evidence type="ECO:0000313" key="8">
    <source>
        <dbReference type="EMBL" id="KOS10036.1"/>
    </source>
</evidence>
<dbReference type="CDD" id="cd07731">
    <property type="entry name" value="ComA-like_MBL-fold"/>
    <property type="match status" value="1"/>
</dbReference>
<dbReference type="NCBIfam" id="TIGR00360">
    <property type="entry name" value="ComEC_N-term"/>
    <property type="match status" value="1"/>
</dbReference>
<comment type="subcellular location">
    <subcellularLocation>
        <location evidence="1">Cell membrane</location>
        <topology evidence="1">Multi-pass membrane protein</topology>
    </subcellularLocation>
</comment>
<dbReference type="InterPro" id="IPR052159">
    <property type="entry name" value="Competence_DNA_uptake"/>
</dbReference>
<feature type="transmembrane region" description="Helical" evidence="6">
    <location>
        <begin position="347"/>
        <end position="367"/>
    </location>
</feature>
<reference evidence="8" key="1">
    <citation type="submission" date="2015-04" db="EMBL/GenBank/DDBJ databases">
        <title>Complete genome sequence of Microbacterium chocolatum SIT 101, a bacterium enantioselectively hydrolyzing mesomeric diesters.</title>
        <authorList>
            <person name="Li X."/>
            <person name="Xu Y."/>
        </authorList>
    </citation>
    <scope>NUCLEOTIDE SEQUENCE [LARGE SCALE GENOMIC DNA]</scope>
    <source>
        <strain evidence="8">SIT 101</strain>
    </source>
</reference>
<dbReference type="InterPro" id="IPR004477">
    <property type="entry name" value="ComEC_N"/>
</dbReference>
<evidence type="ECO:0000313" key="9">
    <source>
        <dbReference type="Proteomes" id="UP000037737"/>
    </source>
</evidence>
<dbReference type="GO" id="GO:0005886">
    <property type="term" value="C:plasma membrane"/>
    <property type="evidence" value="ECO:0007669"/>
    <property type="project" value="UniProtKB-SubCell"/>
</dbReference>
<accession>A0A0M8MD89</accession>
<dbReference type="SMART" id="SM00849">
    <property type="entry name" value="Lactamase_B"/>
    <property type="match status" value="1"/>
</dbReference>
<protein>
    <submittedName>
        <fullName evidence="8">Competence protein ComEC</fullName>
    </submittedName>
</protein>
<dbReference type="InterPro" id="IPR001279">
    <property type="entry name" value="Metallo-B-lactamas"/>
</dbReference>
<keyword evidence="9" id="KW-1185">Reference proteome</keyword>
<evidence type="ECO:0000256" key="6">
    <source>
        <dbReference type="SAM" id="Phobius"/>
    </source>
</evidence>
<dbReference type="OrthoDB" id="7177610at2"/>
<feature type="transmembrane region" description="Helical" evidence="6">
    <location>
        <begin position="379"/>
        <end position="402"/>
    </location>
</feature>
<dbReference type="PATRIC" id="fig|84292.3.peg.2494"/>
<dbReference type="AlphaFoldDB" id="A0A0M8MD89"/>
<keyword evidence="3 6" id="KW-0812">Transmembrane</keyword>
<evidence type="ECO:0000256" key="1">
    <source>
        <dbReference type="ARBA" id="ARBA00004651"/>
    </source>
</evidence>
<dbReference type="Proteomes" id="UP000037737">
    <property type="component" value="Unassembled WGS sequence"/>
</dbReference>
<dbReference type="KEGG" id="mcw:A8L33_10820"/>
<dbReference type="InterPro" id="IPR035681">
    <property type="entry name" value="ComA-like_MBL"/>
</dbReference>
<feature type="transmembrane region" description="Helical" evidence="6">
    <location>
        <begin position="15"/>
        <end position="32"/>
    </location>
</feature>
<organism evidence="8 9">
    <name type="scientific">Microbacterium aurantiacum</name>
    <dbReference type="NCBI Taxonomy" id="162393"/>
    <lineage>
        <taxon>Bacteria</taxon>
        <taxon>Bacillati</taxon>
        <taxon>Actinomycetota</taxon>
        <taxon>Actinomycetes</taxon>
        <taxon>Micrococcales</taxon>
        <taxon>Microbacteriaceae</taxon>
        <taxon>Microbacterium</taxon>
    </lineage>
</organism>
<name>A0A0M8MD89_9MICO</name>
<feature type="domain" description="Metallo-beta-lactamase" evidence="7">
    <location>
        <begin position="548"/>
        <end position="712"/>
    </location>
</feature>
<evidence type="ECO:0000259" key="7">
    <source>
        <dbReference type="SMART" id="SM00849"/>
    </source>
</evidence>
<dbReference type="Pfam" id="PF03772">
    <property type="entry name" value="Competence"/>
    <property type="match status" value="1"/>
</dbReference>
<feature type="transmembrane region" description="Helical" evidence="6">
    <location>
        <begin position="283"/>
        <end position="300"/>
    </location>
</feature>
<proteinExistence type="predicted"/>
<feature type="transmembrane region" description="Helical" evidence="6">
    <location>
        <begin position="312"/>
        <end position="341"/>
    </location>
</feature>
<keyword evidence="5 6" id="KW-0472">Membrane</keyword>
<dbReference type="Pfam" id="PF00753">
    <property type="entry name" value="Lactamase_B"/>
    <property type="match status" value="1"/>
</dbReference>
<comment type="caution">
    <text evidence="8">The sequence shown here is derived from an EMBL/GenBank/DDBJ whole genome shotgun (WGS) entry which is preliminary data.</text>
</comment>
<dbReference type="PANTHER" id="PTHR30619:SF1">
    <property type="entry name" value="RECOMBINATION PROTEIN 2"/>
    <property type="match status" value="1"/>
</dbReference>
<dbReference type="PANTHER" id="PTHR30619">
    <property type="entry name" value="DNA INTERNALIZATION/COMPETENCE PROTEIN COMEC/REC2"/>
    <property type="match status" value="1"/>
</dbReference>
<feature type="transmembrane region" description="Helical" evidence="6">
    <location>
        <begin position="507"/>
        <end position="526"/>
    </location>
</feature>
<feature type="transmembrane region" description="Helical" evidence="6">
    <location>
        <begin position="38"/>
        <end position="58"/>
    </location>
</feature>
<feature type="transmembrane region" description="Helical" evidence="6">
    <location>
        <begin position="255"/>
        <end position="277"/>
    </location>
</feature>
<dbReference type="EMBL" id="LAVO01000013">
    <property type="protein sequence ID" value="KOS10036.1"/>
    <property type="molecule type" value="Genomic_DNA"/>
</dbReference>
<evidence type="ECO:0000256" key="3">
    <source>
        <dbReference type="ARBA" id="ARBA00022692"/>
    </source>
</evidence>
<dbReference type="InterPro" id="IPR036866">
    <property type="entry name" value="RibonucZ/Hydroxyglut_hydro"/>
</dbReference>
<dbReference type="SUPFAM" id="SSF56281">
    <property type="entry name" value="Metallo-hydrolase/oxidoreductase"/>
    <property type="match status" value="1"/>
</dbReference>
<keyword evidence="4 6" id="KW-1133">Transmembrane helix</keyword>
<keyword evidence="2" id="KW-1003">Cell membrane</keyword>
<sequence>MTDAVPRRRRALRRLRVVPAAASVWVTAGVLVHHPDGAAGASVALWTCTVVVAAALVLRVRAGRTGAAPVVLALSLALAASAASHVALAEPQRDAAAGLLLDAPGRLEVTAVVVGKIEPSAHGASFVARVSSASVSGDERPLGADLVVALSPQDRATAGSRLDVGATVRVIGSAAPARSGERAVVRLRAVEAPQILHAPKGVFAVASDLRHGLVRAGDPLPAPGAGLIAGLAVGDTSAVSPELDAAMKATSLSHLTAVSGANCAIVVGISFVLSAALGATRRGRVLVGVTVLAGFVLLVTPEPSVVRAATMAAVSMLALLLGRPAAGIGILTLTVGVLLVFDPWLSTSLGFALSAAATGALLLFARPLAEGLSRALPRFLALALAVPLAAQLACGPLLILITPEVPLWGVPANLLAAPAAPVATVVGLLACLAAPWPTLQNGLTMLAWLPASWIAGTAMALSDLPLGTLGWMDGLGGAASLAVVGVCVGIVIAGVRGSTRLARATRVLTAAVLAVVIGLAGGRIALESVIGPWTLPRDWTILACDVGQGDAVLVRSSGVVALIDTGPDPGLLSRCLARAGVTRIDLLVLTHFDLDHSGGIDAIVGRVGRVLHGPVEPQDAVTLGVLEAAGARVTRTGRGDTGLLGGARWRTVWPVPGPGAGEPGNDASVVLEMSGGGVPDSLWLGDLSAATQRVLGASGALDPPYALVKVAHHGSADQDAGLYALAAPAVALIPVGADNTHGHPRVEILRILEEVGATVARTDRAGVVAIVRVPEGWRIWSERRAD</sequence>
<feature type="transmembrane region" description="Helical" evidence="6">
    <location>
        <begin position="414"/>
        <end position="436"/>
    </location>
</feature>
<gene>
    <name evidence="8" type="ORF">XI38_12275</name>
</gene>
<feature type="transmembrane region" description="Helical" evidence="6">
    <location>
        <begin position="474"/>
        <end position="495"/>
    </location>
</feature>
<evidence type="ECO:0000256" key="4">
    <source>
        <dbReference type="ARBA" id="ARBA00022989"/>
    </source>
</evidence>